<dbReference type="AlphaFoldDB" id="A0A6A6IGC8"/>
<evidence type="ECO:0000256" key="1">
    <source>
        <dbReference type="SAM" id="MobiDB-lite"/>
    </source>
</evidence>
<keyword evidence="3" id="KW-1185">Reference proteome</keyword>
<organism evidence="2 3">
    <name type="scientific">Trematosphaeria pertusa</name>
    <dbReference type="NCBI Taxonomy" id="390896"/>
    <lineage>
        <taxon>Eukaryota</taxon>
        <taxon>Fungi</taxon>
        <taxon>Dikarya</taxon>
        <taxon>Ascomycota</taxon>
        <taxon>Pezizomycotina</taxon>
        <taxon>Dothideomycetes</taxon>
        <taxon>Pleosporomycetidae</taxon>
        <taxon>Pleosporales</taxon>
        <taxon>Massarineae</taxon>
        <taxon>Trematosphaeriaceae</taxon>
        <taxon>Trematosphaeria</taxon>
    </lineage>
</organism>
<name>A0A6A6IGC8_9PLEO</name>
<sequence>MDTSAGHGSVSWRVGTPMQRAAAAGPGTSAAESENTTDKIPTVSNSSKDTGPRASRPPHHVFTGCDTRKQLSLFISVQGKDIEEHICDRYHPDFAAGVLKTKIEGFTPKSMVYEHGWFGDPRIFQSVCSEVGLGGVQLGGTDDDSKLEAYKKWV</sequence>
<feature type="region of interest" description="Disordered" evidence="1">
    <location>
        <begin position="1"/>
        <end position="62"/>
    </location>
</feature>
<proteinExistence type="predicted"/>
<dbReference type="RefSeq" id="XP_033683604.1">
    <property type="nucleotide sequence ID" value="XM_033826901.1"/>
</dbReference>
<evidence type="ECO:0000313" key="2">
    <source>
        <dbReference type="EMBL" id="KAF2248600.1"/>
    </source>
</evidence>
<feature type="compositionally biased region" description="Polar residues" evidence="1">
    <location>
        <begin position="38"/>
        <end position="49"/>
    </location>
</feature>
<accession>A0A6A6IGC8</accession>
<dbReference type="Proteomes" id="UP000800094">
    <property type="component" value="Unassembled WGS sequence"/>
</dbReference>
<reference evidence="2" key="1">
    <citation type="journal article" date="2020" name="Stud. Mycol.">
        <title>101 Dothideomycetes genomes: a test case for predicting lifestyles and emergence of pathogens.</title>
        <authorList>
            <person name="Haridas S."/>
            <person name="Albert R."/>
            <person name="Binder M."/>
            <person name="Bloem J."/>
            <person name="Labutti K."/>
            <person name="Salamov A."/>
            <person name="Andreopoulos B."/>
            <person name="Baker S."/>
            <person name="Barry K."/>
            <person name="Bills G."/>
            <person name="Bluhm B."/>
            <person name="Cannon C."/>
            <person name="Castanera R."/>
            <person name="Culley D."/>
            <person name="Daum C."/>
            <person name="Ezra D."/>
            <person name="Gonzalez J."/>
            <person name="Henrissat B."/>
            <person name="Kuo A."/>
            <person name="Liang C."/>
            <person name="Lipzen A."/>
            <person name="Lutzoni F."/>
            <person name="Magnuson J."/>
            <person name="Mondo S."/>
            <person name="Nolan M."/>
            <person name="Ohm R."/>
            <person name="Pangilinan J."/>
            <person name="Park H.-J."/>
            <person name="Ramirez L."/>
            <person name="Alfaro M."/>
            <person name="Sun H."/>
            <person name="Tritt A."/>
            <person name="Yoshinaga Y."/>
            <person name="Zwiers L.-H."/>
            <person name="Turgeon B."/>
            <person name="Goodwin S."/>
            <person name="Spatafora J."/>
            <person name="Crous P."/>
            <person name="Grigoriev I."/>
        </authorList>
    </citation>
    <scope>NUCLEOTIDE SEQUENCE</scope>
    <source>
        <strain evidence="2">CBS 122368</strain>
    </source>
</reference>
<dbReference type="EMBL" id="ML987196">
    <property type="protein sequence ID" value="KAF2248600.1"/>
    <property type="molecule type" value="Genomic_DNA"/>
</dbReference>
<dbReference type="GeneID" id="54580231"/>
<gene>
    <name evidence="2" type="ORF">BU26DRAFT_506285</name>
</gene>
<feature type="compositionally biased region" description="Low complexity" evidence="1">
    <location>
        <begin position="21"/>
        <end position="34"/>
    </location>
</feature>
<protein>
    <submittedName>
        <fullName evidence="2">Uncharacterized protein</fullName>
    </submittedName>
</protein>
<evidence type="ECO:0000313" key="3">
    <source>
        <dbReference type="Proteomes" id="UP000800094"/>
    </source>
</evidence>